<evidence type="ECO:0000256" key="6">
    <source>
        <dbReference type="ARBA" id="ARBA00022970"/>
    </source>
</evidence>
<dbReference type="InterPro" id="IPR027417">
    <property type="entry name" value="P-loop_NTPase"/>
</dbReference>
<organism evidence="8 9">
    <name type="scientific">Extensimonas vulgaris</name>
    <dbReference type="NCBI Taxonomy" id="1031594"/>
    <lineage>
        <taxon>Bacteria</taxon>
        <taxon>Pseudomonadati</taxon>
        <taxon>Pseudomonadota</taxon>
        <taxon>Betaproteobacteria</taxon>
        <taxon>Burkholderiales</taxon>
        <taxon>Comamonadaceae</taxon>
        <taxon>Extensimonas</taxon>
    </lineage>
</organism>
<dbReference type="PANTHER" id="PTHR43820:SF8">
    <property type="entry name" value="ABC TRANSPORTER SUBSTRATE-BINDING PROTEIN"/>
    <property type="match status" value="1"/>
</dbReference>
<dbReference type="Proteomes" id="UP000252174">
    <property type="component" value="Unassembled WGS sequence"/>
</dbReference>
<dbReference type="SMART" id="SM00382">
    <property type="entry name" value="AAA"/>
    <property type="match status" value="1"/>
</dbReference>
<dbReference type="GO" id="GO:0015658">
    <property type="term" value="F:branched-chain amino acid transmembrane transporter activity"/>
    <property type="evidence" value="ECO:0007669"/>
    <property type="project" value="TreeGrafter"/>
</dbReference>
<evidence type="ECO:0000256" key="2">
    <source>
        <dbReference type="ARBA" id="ARBA00022448"/>
    </source>
</evidence>
<dbReference type="InterPro" id="IPR017871">
    <property type="entry name" value="ABC_transporter-like_CS"/>
</dbReference>
<feature type="domain" description="ABC transporter" evidence="7">
    <location>
        <begin position="18"/>
        <end position="256"/>
    </location>
</feature>
<reference evidence="8 9" key="1">
    <citation type="submission" date="2018-07" db="EMBL/GenBank/DDBJ databases">
        <title>Genomic Encyclopedia of Type Strains, Phase IV (KMG-IV): sequencing the most valuable type-strain genomes for metagenomic binning, comparative biology and taxonomic classification.</title>
        <authorList>
            <person name="Goeker M."/>
        </authorList>
    </citation>
    <scope>NUCLEOTIDE SEQUENCE [LARGE SCALE GENOMIC DNA]</scope>
    <source>
        <strain evidence="8 9">DSM 100911</strain>
    </source>
</reference>
<keyword evidence="6" id="KW-0029">Amino-acid transport</keyword>
<protein>
    <submittedName>
        <fullName evidence="8">Amino acid/amide ABC transporter ATP-binding protein 2 (HAAT family)</fullName>
    </submittedName>
</protein>
<dbReference type="PROSITE" id="PS00211">
    <property type="entry name" value="ABC_TRANSPORTER_1"/>
    <property type="match status" value="1"/>
</dbReference>
<name>A0A369AQT7_9BURK</name>
<dbReference type="RefSeq" id="WP_241659380.1">
    <property type="nucleotide sequence ID" value="NZ_QPJU01000001.1"/>
</dbReference>
<dbReference type="PROSITE" id="PS50893">
    <property type="entry name" value="ABC_TRANSPORTER_2"/>
    <property type="match status" value="1"/>
</dbReference>
<keyword evidence="9" id="KW-1185">Reference proteome</keyword>
<evidence type="ECO:0000313" key="9">
    <source>
        <dbReference type="Proteomes" id="UP000252174"/>
    </source>
</evidence>
<keyword evidence="3" id="KW-0472">Membrane</keyword>
<keyword evidence="4" id="KW-0547">Nucleotide-binding</keyword>
<sequence length="279" mass="30256">MTAQAQTQAGVATPAALLALSNVEVLYSEVILALKGVSLQIPAGGCVALLGANGAGKSTTLKAISGVIDSEDGRVSGGSITFAGQPIHGLDPATVVRSGLVHVMEGRRVLQHMTVEQNLIIGGHMFPSARAMRAALERVYEAIPRLADLRKRTSGYLSGGEQQMLVIGRAIMAQPKLMLIDEPSLGLAPRMTDEVFAVLRKLRAQGLALLIVEQNTRVALEIADYGYVMESGRIVLEGQAQELRDNEDVREFYLGLDREGARKSFRDIKHYKRRKRWLG</sequence>
<dbReference type="EMBL" id="QPJU01000001">
    <property type="protein sequence ID" value="RCX11739.1"/>
    <property type="molecule type" value="Genomic_DNA"/>
</dbReference>
<keyword evidence="3" id="KW-1003">Cell membrane</keyword>
<evidence type="ECO:0000256" key="5">
    <source>
        <dbReference type="ARBA" id="ARBA00022840"/>
    </source>
</evidence>
<evidence type="ECO:0000256" key="3">
    <source>
        <dbReference type="ARBA" id="ARBA00022475"/>
    </source>
</evidence>
<comment type="similarity">
    <text evidence="1">Belongs to the ABC transporter superfamily.</text>
</comment>
<dbReference type="InterPro" id="IPR052156">
    <property type="entry name" value="BCAA_Transport_ATP-bd_LivF"/>
</dbReference>
<dbReference type="Gene3D" id="3.40.50.300">
    <property type="entry name" value="P-loop containing nucleotide triphosphate hydrolases"/>
    <property type="match status" value="1"/>
</dbReference>
<dbReference type="InterPro" id="IPR003439">
    <property type="entry name" value="ABC_transporter-like_ATP-bd"/>
</dbReference>
<keyword evidence="5 8" id="KW-0067">ATP-binding</keyword>
<comment type="caution">
    <text evidence="8">The sequence shown here is derived from an EMBL/GenBank/DDBJ whole genome shotgun (WGS) entry which is preliminary data.</text>
</comment>
<dbReference type="AlphaFoldDB" id="A0A369AQT7"/>
<dbReference type="GO" id="GO:0015807">
    <property type="term" value="P:L-amino acid transport"/>
    <property type="evidence" value="ECO:0007669"/>
    <property type="project" value="TreeGrafter"/>
</dbReference>
<keyword evidence="2" id="KW-0813">Transport</keyword>
<evidence type="ECO:0000259" key="7">
    <source>
        <dbReference type="PROSITE" id="PS50893"/>
    </source>
</evidence>
<dbReference type="Pfam" id="PF00005">
    <property type="entry name" value="ABC_tran"/>
    <property type="match status" value="1"/>
</dbReference>
<evidence type="ECO:0000313" key="8">
    <source>
        <dbReference type="EMBL" id="RCX11739.1"/>
    </source>
</evidence>
<accession>A0A369AQT7</accession>
<dbReference type="CDD" id="cd03224">
    <property type="entry name" value="ABC_TM1139_LivF_branched"/>
    <property type="match status" value="1"/>
</dbReference>
<evidence type="ECO:0000256" key="4">
    <source>
        <dbReference type="ARBA" id="ARBA00022741"/>
    </source>
</evidence>
<dbReference type="PANTHER" id="PTHR43820">
    <property type="entry name" value="HIGH-AFFINITY BRANCHED-CHAIN AMINO ACID TRANSPORT ATP-BINDING PROTEIN LIVF"/>
    <property type="match status" value="1"/>
</dbReference>
<dbReference type="SUPFAM" id="SSF52540">
    <property type="entry name" value="P-loop containing nucleoside triphosphate hydrolases"/>
    <property type="match status" value="1"/>
</dbReference>
<dbReference type="InterPro" id="IPR003593">
    <property type="entry name" value="AAA+_ATPase"/>
</dbReference>
<dbReference type="GO" id="GO:0005524">
    <property type="term" value="F:ATP binding"/>
    <property type="evidence" value="ECO:0007669"/>
    <property type="project" value="UniProtKB-KW"/>
</dbReference>
<gene>
    <name evidence="8" type="ORF">DFR45_101268</name>
</gene>
<dbReference type="GO" id="GO:0016887">
    <property type="term" value="F:ATP hydrolysis activity"/>
    <property type="evidence" value="ECO:0007669"/>
    <property type="project" value="InterPro"/>
</dbReference>
<proteinExistence type="inferred from homology"/>
<evidence type="ECO:0000256" key="1">
    <source>
        <dbReference type="ARBA" id="ARBA00005417"/>
    </source>
</evidence>